<dbReference type="InterPro" id="IPR050109">
    <property type="entry name" value="HTH-type_TetR-like_transc_reg"/>
</dbReference>
<organism evidence="7 8">
    <name type="scientific">Mycolicibacterium canariasense</name>
    <name type="common">Mycobacterium canariasense</name>
    <dbReference type="NCBI Taxonomy" id="228230"/>
    <lineage>
        <taxon>Bacteria</taxon>
        <taxon>Bacillati</taxon>
        <taxon>Actinomycetota</taxon>
        <taxon>Actinomycetes</taxon>
        <taxon>Mycobacteriales</taxon>
        <taxon>Mycobacteriaceae</taxon>
        <taxon>Mycolicibacterium</taxon>
    </lineage>
</organism>
<comment type="caution">
    <text evidence="7">The sequence shown here is derived from an EMBL/GenBank/DDBJ whole genome shotgun (WGS) entry which is preliminary data.</text>
</comment>
<feature type="region of interest" description="Disordered" evidence="5">
    <location>
        <begin position="199"/>
        <end position="228"/>
    </location>
</feature>
<evidence type="ECO:0000256" key="3">
    <source>
        <dbReference type="ARBA" id="ARBA00023163"/>
    </source>
</evidence>
<dbReference type="STRING" id="228230.RMCC_0768"/>
<dbReference type="PRINTS" id="PR00455">
    <property type="entry name" value="HTHTETR"/>
</dbReference>
<sequence length="228" mass="24296">MARSRYHHGQLREALLAAAAELATERGAEGWSLREVSARVGVAPSAAYHHFESRGALVSTLAEHIQASAGKYLALAVSRADTDDPVARLVAYARAYVRWTVDNPGLAALAFAANRSPGIETIVTPHPHDILVEELNSLVTKGFLASDARPGAEFAVWAGVHGLAMLSAEGMIRHRNRRTTDLEAERLVRAILSGLSAPTTPPCDASSVTAPHAERLAARGRAFKTPSP</sequence>
<dbReference type="InterPro" id="IPR036271">
    <property type="entry name" value="Tet_transcr_reg_TetR-rel_C_sf"/>
</dbReference>
<dbReference type="GO" id="GO:0003700">
    <property type="term" value="F:DNA-binding transcription factor activity"/>
    <property type="evidence" value="ECO:0007669"/>
    <property type="project" value="TreeGrafter"/>
</dbReference>
<feature type="domain" description="HTH tetR-type" evidence="6">
    <location>
        <begin position="9"/>
        <end position="69"/>
    </location>
</feature>
<accession>A0A100W8K0</accession>
<evidence type="ECO:0000313" key="8">
    <source>
        <dbReference type="Proteomes" id="UP000069443"/>
    </source>
</evidence>
<dbReference type="PROSITE" id="PS50977">
    <property type="entry name" value="HTH_TETR_2"/>
    <property type="match status" value="1"/>
</dbReference>
<dbReference type="Pfam" id="PF00440">
    <property type="entry name" value="TetR_N"/>
    <property type="match status" value="1"/>
</dbReference>
<evidence type="ECO:0000313" key="7">
    <source>
        <dbReference type="EMBL" id="GAS93802.1"/>
    </source>
</evidence>
<dbReference type="Pfam" id="PF13305">
    <property type="entry name" value="TetR_C_33"/>
    <property type="match status" value="1"/>
</dbReference>
<keyword evidence="2 4" id="KW-0238">DNA-binding</keyword>
<keyword evidence="1" id="KW-0805">Transcription regulation</keyword>
<dbReference type="PANTHER" id="PTHR30055">
    <property type="entry name" value="HTH-TYPE TRANSCRIPTIONAL REGULATOR RUTR"/>
    <property type="match status" value="1"/>
</dbReference>
<dbReference type="Gene3D" id="1.10.357.10">
    <property type="entry name" value="Tetracycline Repressor, domain 2"/>
    <property type="match status" value="1"/>
</dbReference>
<dbReference type="InterPro" id="IPR025996">
    <property type="entry name" value="MT1864/Rv1816-like_C"/>
</dbReference>
<name>A0A100W8K0_MYCCR</name>
<keyword evidence="8" id="KW-1185">Reference proteome</keyword>
<keyword evidence="3" id="KW-0804">Transcription</keyword>
<gene>
    <name evidence="7" type="ORF">RMCC_0768</name>
</gene>
<dbReference type="SUPFAM" id="SSF46689">
    <property type="entry name" value="Homeodomain-like"/>
    <property type="match status" value="1"/>
</dbReference>
<dbReference type="InterPro" id="IPR009057">
    <property type="entry name" value="Homeodomain-like_sf"/>
</dbReference>
<feature type="DNA-binding region" description="H-T-H motif" evidence="4">
    <location>
        <begin position="32"/>
        <end position="51"/>
    </location>
</feature>
<reference evidence="8" key="2">
    <citation type="submission" date="2016-02" db="EMBL/GenBank/DDBJ databases">
        <title>Draft genome sequence of five rapidly growing Mycobacterium species.</title>
        <authorList>
            <person name="Katahira K."/>
            <person name="Gotou Y."/>
            <person name="Iida K."/>
            <person name="Ogura Y."/>
            <person name="Hayashi T."/>
        </authorList>
    </citation>
    <scope>NUCLEOTIDE SEQUENCE [LARGE SCALE GENOMIC DNA]</scope>
    <source>
        <strain evidence="8">JCM15298</strain>
    </source>
</reference>
<evidence type="ECO:0000259" key="6">
    <source>
        <dbReference type="PROSITE" id="PS50977"/>
    </source>
</evidence>
<dbReference type="EMBL" id="BCSY01000028">
    <property type="protein sequence ID" value="GAS93802.1"/>
    <property type="molecule type" value="Genomic_DNA"/>
</dbReference>
<evidence type="ECO:0000256" key="1">
    <source>
        <dbReference type="ARBA" id="ARBA00023015"/>
    </source>
</evidence>
<proteinExistence type="predicted"/>
<dbReference type="SUPFAM" id="SSF48498">
    <property type="entry name" value="Tetracyclin repressor-like, C-terminal domain"/>
    <property type="match status" value="1"/>
</dbReference>
<protein>
    <submittedName>
        <fullName evidence="7">Transcriptional regulator</fullName>
    </submittedName>
</protein>
<dbReference type="InterPro" id="IPR001647">
    <property type="entry name" value="HTH_TetR"/>
</dbReference>
<evidence type="ECO:0000256" key="4">
    <source>
        <dbReference type="PROSITE-ProRule" id="PRU00335"/>
    </source>
</evidence>
<dbReference type="OrthoDB" id="3173376at2"/>
<evidence type="ECO:0000256" key="2">
    <source>
        <dbReference type="ARBA" id="ARBA00023125"/>
    </source>
</evidence>
<reference evidence="8" key="1">
    <citation type="journal article" date="2016" name="Genome Announc.">
        <title>Draft Genome Sequences of Five Rapidly Growing Mycobacterium Species, M. thermoresistibile, M. fortuitum subsp. acetamidolyticum, M. canariasense, M. brisbanense, and M. novocastrense.</title>
        <authorList>
            <person name="Katahira K."/>
            <person name="Ogura Y."/>
            <person name="Gotoh Y."/>
            <person name="Hayashi T."/>
        </authorList>
    </citation>
    <scope>NUCLEOTIDE SEQUENCE [LARGE SCALE GENOMIC DNA]</scope>
    <source>
        <strain evidence="8">JCM15298</strain>
    </source>
</reference>
<dbReference type="AlphaFoldDB" id="A0A100W8K0"/>
<evidence type="ECO:0000256" key="5">
    <source>
        <dbReference type="SAM" id="MobiDB-lite"/>
    </source>
</evidence>
<dbReference type="GO" id="GO:0000976">
    <property type="term" value="F:transcription cis-regulatory region binding"/>
    <property type="evidence" value="ECO:0007669"/>
    <property type="project" value="TreeGrafter"/>
</dbReference>
<dbReference type="Proteomes" id="UP000069443">
    <property type="component" value="Unassembled WGS sequence"/>
</dbReference>
<dbReference type="PANTHER" id="PTHR30055:SF220">
    <property type="entry name" value="TETR-FAMILY REGULATORY PROTEIN"/>
    <property type="match status" value="1"/>
</dbReference>